<keyword evidence="1" id="KW-1133">Transmembrane helix</keyword>
<keyword evidence="3" id="KW-1185">Reference proteome</keyword>
<dbReference type="EMBL" id="AP025564">
    <property type="protein sequence ID" value="BDE94677.1"/>
    <property type="molecule type" value="Genomic_DNA"/>
</dbReference>
<reference evidence="2 3" key="1">
    <citation type="submission" date="2022-01" db="EMBL/GenBank/DDBJ databases">
        <title>Novel bile acid biosynthetic pathways are enriched in the microbiome of centenarians.</title>
        <authorList>
            <person name="Sato Y."/>
            <person name="Atarashi K."/>
            <person name="Plichta R.D."/>
            <person name="Arai Y."/>
            <person name="Sasajima S."/>
            <person name="Kearney M.S."/>
            <person name="Suda W."/>
            <person name="Takeshita K."/>
            <person name="Sasaki T."/>
            <person name="Okamoto S."/>
            <person name="Skelly N.A."/>
            <person name="Okamura Y."/>
            <person name="Vlamakis H."/>
            <person name="Li Y."/>
            <person name="Tanoue T."/>
            <person name="Takei H."/>
            <person name="Nittono H."/>
            <person name="Narushima S."/>
            <person name="Irie J."/>
            <person name="Itoh H."/>
            <person name="Moriya K."/>
            <person name="Sugiura Y."/>
            <person name="Suematsu M."/>
            <person name="Moritoki N."/>
            <person name="Shibata S."/>
            <person name="Littman R.D."/>
            <person name="Fischbach A.M."/>
            <person name="Uwamino Y."/>
            <person name="Inoue T."/>
            <person name="Honda A."/>
            <person name="Hattori M."/>
            <person name="Murai T."/>
            <person name="Xavier J.R."/>
            <person name="Hirose N."/>
            <person name="Honda K."/>
        </authorList>
    </citation>
    <scope>NUCLEOTIDE SEQUENCE [LARGE SCALE GENOMIC DNA]</scope>
    <source>
        <strain evidence="2 3">CE91-St30</strain>
    </source>
</reference>
<dbReference type="Proteomes" id="UP001320544">
    <property type="component" value="Chromosome"/>
</dbReference>
<accession>A0ABM7WER2</accession>
<gene>
    <name evidence="2" type="ORF">CE91St30_00100</name>
</gene>
<keyword evidence="1" id="KW-0812">Transmembrane</keyword>
<organism evidence="2 3">
    <name type="scientific">Raoultibacter timonensis</name>
    <dbReference type="NCBI Taxonomy" id="1907662"/>
    <lineage>
        <taxon>Bacteria</taxon>
        <taxon>Bacillati</taxon>
        <taxon>Actinomycetota</taxon>
        <taxon>Coriobacteriia</taxon>
        <taxon>Eggerthellales</taxon>
        <taxon>Eggerthellaceae</taxon>
        <taxon>Raoultibacter</taxon>
    </lineage>
</organism>
<sequence>MADIPYFGTYARFDTASKKDAAVLLGADNLVGDVFDIEFVTEDGVRTAWMKNRFGAMVGFFEPGTSRDLSLCEARGFRMQALLSFIAYSESPEPGEYWGEAAIICYDPKDAEAFECFTGNIAARMMDGIRPEVDLGEQGYAKVVESKGTWKPTKTVSLPSKQAGVAILKTRRSVSEKMIEQGRKGNKGCYILSWVFLLALIAGVIFGLRSCGVF</sequence>
<protein>
    <submittedName>
        <fullName evidence="2">Uncharacterized protein</fullName>
    </submittedName>
</protein>
<dbReference type="RefSeq" id="WP_244387443.1">
    <property type="nucleotide sequence ID" value="NZ_AP025564.1"/>
</dbReference>
<evidence type="ECO:0000256" key="1">
    <source>
        <dbReference type="SAM" id="Phobius"/>
    </source>
</evidence>
<keyword evidence="1" id="KW-0472">Membrane</keyword>
<feature type="transmembrane region" description="Helical" evidence="1">
    <location>
        <begin position="188"/>
        <end position="208"/>
    </location>
</feature>
<proteinExistence type="predicted"/>
<evidence type="ECO:0000313" key="2">
    <source>
        <dbReference type="EMBL" id="BDE94677.1"/>
    </source>
</evidence>
<evidence type="ECO:0000313" key="3">
    <source>
        <dbReference type="Proteomes" id="UP001320544"/>
    </source>
</evidence>
<name>A0ABM7WER2_9ACTN</name>